<keyword evidence="2" id="KW-0812">Transmembrane</keyword>
<dbReference type="InterPro" id="IPR005182">
    <property type="entry name" value="YdbS-like_PH"/>
</dbReference>
<evidence type="ECO:0000256" key="2">
    <source>
        <dbReference type="SAM" id="Phobius"/>
    </source>
</evidence>
<keyword evidence="2" id="KW-0472">Membrane</keyword>
<keyword evidence="5" id="KW-1185">Reference proteome</keyword>
<dbReference type="EMBL" id="JBHRSQ010000018">
    <property type="protein sequence ID" value="MFC2993088.1"/>
    <property type="molecule type" value="Genomic_DNA"/>
</dbReference>
<sequence>MSQKDASSAPGRLALADWQRLSPWAVGLMLVTASLSLVRQHLPLLLGAGAGLALVEGVGWREVGGVAALLLLLGGLLSLLYYRRFRFRLDGDVLVIQKGLFEHREFKVSARHVQHIAVHQPLYLRPFDVVQWQVETLAGEASRIALPGIRRELADALGETLQGADDTDVPSEEPAGEPDAPSQPGSRVRYALTPRGLVLHGLTSRSIYVIAAMLSPLLQPLEGWLHHRLPQLDLLAWLPDSPLVAVGLGMGVVVLVLTALSVLAAWWRFHGYVLRDEGERQVQVSGLFHRHEQVLSLSRLQVVEWGQTGLGRVLGRGYLVCHQFGALGGAAAESRRFLVPGVTLAEGEALIESLWPGSGTLPPLNRVSRIYRRVLWLRSLLGLSTGVALLVWLAGPMLLSPWAWGLVAAGLAGLVAGAAQLRWQALGWAQQGETLHVRQGLWGQRTSVFPLSHVISLRLCQSWLQRRRGVATLQLQVANGRLTLPFLDEPLARALADRLLASVESVTEHSPEPGRRSACAARR</sequence>
<organism evidence="4 5">
    <name type="scientific">Halomonas tibetensis</name>
    <dbReference type="NCBI Taxonomy" id="2259590"/>
    <lineage>
        <taxon>Bacteria</taxon>
        <taxon>Pseudomonadati</taxon>
        <taxon>Pseudomonadota</taxon>
        <taxon>Gammaproteobacteria</taxon>
        <taxon>Oceanospirillales</taxon>
        <taxon>Halomonadaceae</taxon>
        <taxon>Halomonas</taxon>
    </lineage>
</organism>
<evidence type="ECO:0000313" key="4">
    <source>
        <dbReference type="EMBL" id="MFC2993088.1"/>
    </source>
</evidence>
<feature type="region of interest" description="Disordered" evidence="1">
    <location>
        <begin position="162"/>
        <end position="187"/>
    </location>
</feature>
<feature type="transmembrane region" description="Helical" evidence="2">
    <location>
        <begin position="375"/>
        <end position="395"/>
    </location>
</feature>
<feature type="transmembrane region" description="Helical" evidence="2">
    <location>
        <begin position="58"/>
        <end position="82"/>
    </location>
</feature>
<dbReference type="RefSeq" id="WP_379760381.1">
    <property type="nucleotide sequence ID" value="NZ_JBHRSQ010000018.1"/>
</dbReference>
<dbReference type="InterPro" id="IPR014529">
    <property type="entry name" value="UCP026631"/>
</dbReference>
<comment type="caution">
    <text evidence="4">The sequence shown here is derived from an EMBL/GenBank/DDBJ whole genome shotgun (WGS) entry which is preliminary data.</text>
</comment>
<feature type="domain" description="YdbS-like PH" evidence="3">
    <location>
        <begin position="423"/>
        <end position="498"/>
    </location>
</feature>
<gene>
    <name evidence="4" type="ORF">ACFODV_13745</name>
</gene>
<reference evidence="5" key="1">
    <citation type="journal article" date="2019" name="Int. J. Syst. Evol. Microbiol.">
        <title>The Global Catalogue of Microorganisms (GCM) 10K type strain sequencing project: providing services to taxonomists for standard genome sequencing and annotation.</title>
        <authorList>
            <consortium name="The Broad Institute Genomics Platform"/>
            <consortium name="The Broad Institute Genome Sequencing Center for Infectious Disease"/>
            <person name="Wu L."/>
            <person name="Ma J."/>
        </authorList>
    </citation>
    <scope>NUCLEOTIDE SEQUENCE [LARGE SCALE GENOMIC DNA]</scope>
    <source>
        <strain evidence="5">KCTC 52660</strain>
    </source>
</reference>
<dbReference type="PANTHER" id="PTHR34473">
    <property type="entry name" value="UPF0699 TRANSMEMBRANE PROTEIN YDBS"/>
    <property type="match status" value="1"/>
</dbReference>
<feature type="domain" description="YdbS-like PH" evidence="3">
    <location>
        <begin position="82"/>
        <end position="158"/>
    </location>
</feature>
<dbReference type="Pfam" id="PF03703">
    <property type="entry name" value="bPH_2"/>
    <property type="match status" value="2"/>
</dbReference>
<name>A0ABV7B8D8_9GAMM</name>
<evidence type="ECO:0000313" key="5">
    <source>
        <dbReference type="Proteomes" id="UP001595386"/>
    </source>
</evidence>
<evidence type="ECO:0000259" key="3">
    <source>
        <dbReference type="Pfam" id="PF03703"/>
    </source>
</evidence>
<protein>
    <submittedName>
        <fullName evidence="4">PH domain-containing protein</fullName>
    </submittedName>
</protein>
<dbReference type="PANTHER" id="PTHR34473:SF3">
    <property type="entry name" value="TRANSMEMBRANE PROTEIN-RELATED"/>
    <property type="match status" value="1"/>
</dbReference>
<dbReference type="PIRSF" id="PIRSF026631">
    <property type="entry name" value="UCP026631"/>
    <property type="match status" value="1"/>
</dbReference>
<accession>A0ABV7B8D8</accession>
<evidence type="ECO:0000256" key="1">
    <source>
        <dbReference type="SAM" id="MobiDB-lite"/>
    </source>
</evidence>
<feature type="compositionally biased region" description="Acidic residues" evidence="1">
    <location>
        <begin position="165"/>
        <end position="176"/>
    </location>
</feature>
<keyword evidence="2" id="KW-1133">Transmembrane helix</keyword>
<proteinExistence type="predicted"/>
<feature type="transmembrane region" description="Helical" evidence="2">
    <location>
        <begin position="401"/>
        <end position="421"/>
    </location>
</feature>
<dbReference type="Proteomes" id="UP001595386">
    <property type="component" value="Unassembled WGS sequence"/>
</dbReference>
<feature type="transmembrane region" description="Helical" evidence="2">
    <location>
        <begin position="243"/>
        <end position="267"/>
    </location>
</feature>
<feature type="transmembrane region" description="Helical" evidence="2">
    <location>
        <begin position="197"/>
        <end position="218"/>
    </location>
</feature>
<feature type="transmembrane region" description="Helical" evidence="2">
    <location>
        <begin position="21"/>
        <end position="38"/>
    </location>
</feature>